<organism evidence="1 2">
    <name type="scientific">Abyssalbus ytuae</name>
    <dbReference type="NCBI Taxonomy" id="2926907"/>
    <lineage>
        <taxon>Bacteria</taxon>
        <taxon>Pseudomonadati</taxon>
        <taxon>Bacteroidota</taxon>
        <taxon>Flavobacteriia</taxon>
        <taxon>Flavobacteriales</taxon>
        <taxon>Flavobacteriaceae</taxon>
        <taxon>Abyssalbus</taxon>
    </lineage>
</organism>
<dbReference type="KEGG" id="fbm:MQE35_18250"/>
<dbReference type="Gene3D" id="2.180.10.10">
    <property type="entry name" value="RHS repeat-associated core"/>
    <property type="match status" value="1"/>
</dbReference>
<keyword evidence="2" id="KW-1185">Reference proteome</keyword>
<dbReference type="RefSeq" id="WP_255843301.1">
    <property type="nucleotide sequence ID" value="NZ_CP094358.1"/>
</dbReference>
<evidence type="ECO:0000313" key="2">
    <source>
        <dbReference type="Proteomes" id="UP000831290"/>
    </source>
</evidence>
<name>A0A9E6ZKY7_9FLAO</name>
<sequence length="1226" mass="140683">MKKTSSIFKFILMIILSSGLNIVSGQYQSPTKPEEKVPTSPEVSELGRYGAIPVNKYTGLINMRIPLYEIDFDGLKIPVTLSYHSGGIRVNQEATWVGLGWNLQANPVISRTINGFDDLKTHSINAGFIYQSREAQYPQGVSQAFLTEQDASEIYGSYIPGSKPFDLEPDLFEVNLFGFNYKFRLQKLQPESSYIQAIVLNNNNVDIIYNDADKSFEITDERGFKFYFSTKDYSTTFSSEPYWAETIPQTVEEYALDEIPHHHLHNVKHTITAWSLDRIKSPFNNEINFNYQEGIHFTFPDFHKSLRIREQEYRSDTFWDITNNSSEVVSASTTGIENHYLTSITGDFGKIEFNLSTRKDLFNVAAFSELLEYNNWFFILEGGQITSTSPDLSRKLEAINVVSSTGKNIKNISFEYSYFNNHKLNSPNKTRYLRLKLDKLHMNEKNYSFYYDTPNGLPEKDTKSRDFWDFYNGVNNTKRVPSFNRFYYTHRNGNEYPYTSNDLNEIFVNYNGAIRKSDFNYGKIGMLTKVVYPTGGYSEFEYEGNRALIEAPQPYQIIETHPDGQIKKTNLNDEEKYKFTYQYLKKANDPSYKFFDHFYGEPTGEQVEISLGLNEQFSIASTSVLSIDATIQCYTGCHNAGFYMDHPFRIVRNTNTSQEYIIFKYGDSPSATGTTGVSKSVSIVLPPGNYKIESRTPQWDGNNPGIPALGVLEEQSSGAKPYILETTENTEDNINYNTAFEEFEVGGARIKSITNKNNNGAFISKKIFEYTTPGVNQNLSCSGILMDELIFHSKAYGYYSYTFEEFASSLTTISSSSTLRSTTSAQGSHIGYSFITEKNVDQSGNDIGRIETNYKNLPNQYYKESFCRPIYNANGIGGYNPPTVCYTSYIIGLNPKNEYSYINGNIMNEKLYDSSNNIISEVNNDYDILYGTIDNHHHTRVMPLYPYNDYYFINRFYYTYKTPPSNSAISVISFSEKKEILNGNELKTVTTSSYDTNKHHLKSQSRNNSLNETLLSEYYYPYDPEVSSKPYMNSLVSTNRISKPVYKRSFKNSKLLNENQTIYGKNSNTSNFVLPTKFQVSKEGNTFEDYMLYERYDSNGNILQYRQPNGTPITLIWGYNGQYPVAKIENALYVDVIGTGISLSVLNDLSSTQSQILQELEKIRNHSSMSNAMITTYIYDPLVGATSITDPKGNTTYYEYDDFQRLKFIKDEDEYPIEKYDYYYKY</sequence>
<dbReference type="Proteomes" id="UP000831290">
    <property type="component" value="Chromosome"/>
</dbReference>
<dbReference type="EMBL" id="CP094358">
    <property type="protein sequence ID" value="UOB17669.1"/>
    <property type="molecule type" value="Genomic_DNA"/>
</dbReference>
<gene>
    <name evidence="1" type="ORF">MQE35_18250</name>
</gene>
<protein>
    <recommendedName>
        <fullName evidence="3">YD repeat-containing protein</fullName>
    </recommendedName>
</protein>
<reference evidence="1" key="1">
    <citation type="submission" date="2022-03" db="EMBL/GenBank/DDBJ databases">
        <title>Description of Abyssus ytuae gen. nov., sp. nov., a novel member of the family Flavobacteriaceae isolated from the sediment of Mariana Trench.</title>
        <authorList>
            <person name="Zhang J."/>
            <person name="Xu X."/>
        </authorList>
    </citation>
    <scope>NUCLEOTIDE SEQUENCE</scope>
    <source>
        <strain evidence="1">MT3330</strain>
    </source>
</reference>
<evidence type="ECO:0008006" key="3">
    <source>
        <dbReference type="Google" id="ProtNLM"/>
    </source>
</evidence>
<accession>A0A9E6ZKY7</accession>
<dbReference type="AlphaFoldDB" id="A0A9E6ZKY7"/>
<proteinExistence type="predicted"/>
<evidence type="ECO:0000313" key="1">
    <source>
        <dbReference type="EMBL" id="UOB17669.1"/>
    </source>
</evidence>